<dbReference type="Gene3D" id="4.10.970.10">
    <property type="entry name" value="Ku70, bridge and pillars"/>
    <property type="match status" value="1"/>
</dbReference>
<dbReference type="SUPFAM" id="SSF53300">
    <property type="entry name" value="vWA-like"/>
    <property type="match status" value="1"/>
</dbReference>
<evidence type="ECO:0000256" key="2">
    <source>
        <dbReference type="ARBA" id="ARBA00005240"/>
    </source>
</evidence>
<dbReference type="GeneID" id="17040628"/>
<evidence type="ECO:0000313" key="13">
    <source>
        <dbReference type="EMBL" id="EIE22641.1"/>
    </source>
</evidence>
<evidence type="ECO:0000259" key="12">
    <source>
        <dbReference type="PROSITE" id="PS50800"/>
    </source>
</evidence>
<dbReference type="NCBIfam" id="TIGR00578">
    <property type="entry name" value="ku70"/>
    <property type="match status" value="1"/>
</dbReference>
<evidence type="ECO:0000256" key="10">
    <source>
        <dbReference type="ARBA" id="ARBA00023204"/>
    </source>
</evidence>
<keyword evidence="10" id="KW-0234">DNA repair</keyword>
<dbReference type="GO" id="GO:0043564">
    <property type="term" value="C:Ku70:Ku80 complex"/>
    <property type="evidence" value="ECO:0007669"/>
    <property type="project" value="InterPro"/>
</dbReference>
<dbReference type="eggNOG" id="KOG2327">
    <property type="taxonomic scope" value="Eukaryota"/>
</dbReference>
<dbReference type="AlphaFoldDB" id="I0YW72"/>
<dbReference type="KEGG" id="csl:COCSUDRAFT_42298"/>
<dbReference type="GO" id="GO:0006310">
    <property type="term" value="P:DNA recombination"/>
    <property type="evidence" value="ECO:0007669"/>
    <property type="project" value="UniProtKB-KW"/>
</dbReference>
<dbReference type="InterPro" id="IPR006165">
    <property type="entry name" value="Ku70"/>
</dbReference>
<dbReference type="InterPro" id="IPR005161">
    <property type="entry name" value="Ku_N"/>
</dbReference>
<keyword evidence="9" id="KW-0233">DNA recombination</keyword>
<dbReference type="InterPro" id="IPR003034">
    <property type="entry name" value="SAP_dom"/>
</dbReference>
<comment type="similarity">
    <text evidence="2">Belongs to the ku70 family.</text>
</comment>
<evidence type="ECO:0000256" key="5">
    <source>
        <dbReference type="ARBA" id="ARBA00022801"/>
    </source>
</evidence>
<evidence type="ECO:0000256" key="7">
    <source>
        <dbReference type="ARBA" id="ARBA00022840"/>
    </source>
</evidence>
<dbReference type="SUPFAM" id="SSF100939">
    <property type="entry name" value="SPOC domain-like"/>
    <property type="match status" value="1"/>
</dbReference>
<keyword evidence="3" id="KW-0547">Nucleotide-binding</keyword>
<gene>
    <name evidence="13" type="ORF">COCSUDRAFT_42298</name>
</gene>
<dbReference type="PANTHER" id="PTHR12604:SF2">
    <property type="entry name" value="X-RAY REPAIR CROSS-COMPLEMENTING PROTEIN 6"/>
    <property type="match status" value="1"/>
</dbReference>
<dbReference type="STRING" id="574566.I0YW72"/>
<dbReference type="GO" id="GO:0000723">
    <property type="term" value="P:telomere maintenance"/>
    <property type="evidence" value="ECO:0007669"/>
    <property type="project" value="InterPro"/>
</dbReference>
<protein>
    <submittedName>
        <fullName evidence="13">ATP-dependent DNA helicase ii</fullName>
    </submittedName>
</protein>
<accession>I0YW72</accession>
<dbReference type="Gene3D" id="2.40.290.10">
    <property type="match status" value="1"/>
</dbReference>
<keyword evidence="11" id="KW-0539">Nucleus</keyword>
<dbReference type="InterPro" id="IPR036465">
    <property type="entry name" value="vWFA_dom_sf"/>
</dbReference>
<dbReference type="InterPro" id="IPR006164">
    <property type="entry name" value="DNA_bd_Ku70/Ku80"/>
</dbReference>
<dbReference type="Pfam" id="PF03731">
    <property type="entry name" value="Ku_N"/>
    <property type="match status" value="1"/>
</dbReference>
<dbReference type="Pfam" id="PF03730">
    <property type="entry name" value="Ku_C"/>
    <property type="match status" value="1"/>
</dbReference>
<keyword evidence="14" id="KW-1185">Reference proteome</keyword>
<dbReference type="InterPro" id="IPR036361">
    <property type="entry name" value="SAP_dom_sf"/>
</dbReference>
<evidence type="ECO:0000256" key="9">
    <source>
        <dbReference type="ARBA" id="ARBA00023172"/>
    </source>
</evidence>
<dbReference type="GO" id="GO:0042162">
    <property type="term" value="F:telomeric DNA binding"/>
    <property type="evidence" value="ECO:0007669"/>
    <property type="project" value="InterPro"/>
</dbReference>
<dbReference type="InterPro" id="IPR027388">
    <property type="entry name" value="Ku70_bridge/pillars_dom_sf"/>
</dbReference>
<keyword evidence="5" id="KW-0378">Hydrolase</keyword>
<dbReference type="PIRSF" id="PIRSF003033">
    <property type="entry name" value="Ku70"/>
    <property type="match status" value="1"/>
</dbReference>
<dbReference type="SMART" id="SM00513">
    <property type="entry name" value="SAP"/>
    <property type="match status" value="1"/>
</dbReference>
<dbReference type="GO" id="GO:0003690">
    <property type="term" value="F:double-stranded DNA binding"/>
    <property type="evidence" value="ECO:0007669"/>
    <property type="project" value="TreeGrafter"/>
</dbReference>
<dbReference type="SUPFAM" id="SSF68906">
    <property type="entry name" value="SAP domain"/>
    <property type="match status" value="1"/>
</dbReference>
<dbReference type="CDD" id="cd00788">
    <property type="entry name" value="KU70"/>
    <property type="match status" value="1"/>
</dbReference>
<dbReference type="Pfam" id="PF02037">
    <property type="entry name" value="SAP"/>
    <property type="match status" value="1"/>
</dbReference>
<comment type="caution">
    <text evidence="13">The sequence shown here is derived from an EMBL/GenBank/DDBJ whole genome shotgun (WGS) entry which is preliminary data.</text>
</comment>
<comment type="subcellular location">
    <subcellularLocation>
        <location evidence="1">Nucleus</location>
    </subcellularLocation>
</comment>
<dbReference type="Gene3D" id="1.10.1600.10">
    <property type="match status" value="1"/>
</dbReference>
<dbReference type="PROSITE" id="PS50800">
    <property type="entry name" value="SAP"/>
    <property type="match status" value="1"/>
</dbReference>
<dbReference type="Gene3D" id="1.10.720.30">
    <property type="entry name" value="SAP domain"/>
    <property type="match status" value="1"/>
</dbReference>
<sequence length="612" mass="68356">MADYDYNADDVDAEEEGFEREFIPTRDNVIFLIDVQHSMFEGAGLKDTEGFEESDTWFDVALRVAREFLKMHIISSDSDKIAIAFYGTRVTQNANNFENVYTLQDLDEPTAQRIRDLDSIREQEFEERVGSAPEKSPDHLKNGLWAAQQLLNSGSSKAYKRLIVARATTLHEANVTVEVFPLIKPERSFAMGFWNHIVHAGEDAETGTSFSEGADTLYRLQSLPGLLRHRGYRKRTAGRARLVFPEGFQLAVAMYALIQPATKSSPVYLHAVKNEPLRIESALICQDTGAILTEVPKRMFPKKADAEKLAGRIPPVVISTQELRELKIVKDPGLYLLGFKARSCLRSWHTWRQSTFVYPDEHSMPGSTTAFIALHEAMLQADRIAVCTYVRTRNSEPRLVALMAAQEEKDDYGEQVAPPGMHMLHLCFADDIRTPESDPNLVGTSFPEASEDQIAAAEAMIDKLSMGDSAYVGMFQNPMLQRHYQVLEALALGELPPEFEDKLQPDIQGMQGVGGAAIDAFRTSVYGNSYDEPGFGAKRPTAGKKRPNPEEEAVLKEAMADFDYQGLAAKGTLGKLKVDELKKYLKANGLKLTGKKDELIQRITEHIEKGKA</sequence>
<dbReference type="InterPro" id="IPR016194">
    <property type="entry name" value="SPOC-like_C_dom_sf"/>
</dbReference>
<feature type="domain" description="SAP" evidence="12">
    <location>
        <begin position="573"/>
        <end position="607"/>
    </location>
</feature>
<keyword evidence="4" id="KW-0227">DNA damage</keyword>
<evidence type="ECO:0000256" key="4">
    <source>
        <dbReference type="ARBA" id="ARBA00022763"/>
    </source>
</evidence>
<dbReference type="GO" id="GO:0005524">
    <property type="term" value="F:ATP binding"/>
    <property type="evidence" value="ECO:0007669"/>
    <property type="project" value="UniProtKB-KW"/>
</dbReference>
<dbReference type="GO" id="GO:0016787">
    <property type="term" value="F:hydrolase activity"/>
    <property type="evidence" value="ECO:0007669"/>
    <property type="project" value="UniProtKB-KW"/>
</dbReference>
<dbReference type="GO" id="GO:0003678">
    <property type="term" value="F:DNA helicase activity"/>
    <property type="evidence" value="ECO:0007669"/>
    <property type="project" value="InterPro"/>
</dbReference>
<dbReference type="SMART" id="SM00559">
    <property type="entry name" value="Ku78"/>
    <property type="match status" value="1"/>
</dbReference>
<evidence type="ECO:0000256" key="3">
    <source>
        <dbReference type="ARBA" id="ARBA00022741"/>
    </source>
</evidence>
<dbReference type="Proteomes" id="UP000007264">
    <property type="component" value="Unassembled WGS sequence"/>
</dbReference>
<dbReference type="Pfam" id="PF02735">
    <property type="entry name" value="Ku"/>
    <property type="match status" value="1"/>
</dbReference>
<keyword evidence="6 13" id="KW-0347">Helicase</keyword>
<organism evidence="13 14">
    <name type="scientific">Coccomyxa subellipsoidea (strain C-169)</name>
    <name type="common">Green microalga</name>
    <dbReference type="NCBI Taxonomy" id="574566"/>
    <lineage>
        <taxon>Eukaryota</taxon>
        <taxon>Viridiplantae</taxon>
        <taxon>Chlorophyta</taxon>
        <taxon>core chlorophytes</taxon>
        <taxon>Trebouxiophyceae</taxon>
        <taxon>Trebouxiophyceae incertae sedis</taxon>
        <taxon>Coccomyxaceae</taxon>
        <taxon>Coccomyxa</taxon>
        <taxon>Coccomyxa subellipsoidea</taxon>
    </lineage>
</organism>
<keyword evidence="8" id="KW-0238">DNA-binding</keyword>
<dbReference type="FunFam" id="2.40.290.10:FF:000001">
    <property type="entry name" value="X-ray repair cross complementing 6"/>
    <property type="match status" value="1"/>
</dbReference>
<dbReference type="InterPro" id="IPR047087">
    <property type="entry name" value="KU70_core_dom"/>
</dbReference>
<dbReference type="GO" id="GO:0006303">
    <property type="term" value="P:double-strand break repair via nonhomologous end joining"/>
    <property type="evidence" value="ECO:0007669"/>
    <property type="project" value="InterPro"/>
</dbReference>
<dbReference type="GO" id="GO:0003684">
    <property type="term" value="F:damaged DNA binding"/>
    <property type="evidence" value="ECO:0007669"/>
    <property type="project" value="InterPro"/>
</dbReference>
<dbReference type="InterPro" id="IPR005160">
    <property type="entry name" value="Ku_C"/>
</dbReference>
<proteinExistence type="inferred from homology"/>
<reference evidence="13 14" key="1">
    <citation type="journal article" date="2012" name="Genome Biol.">
        <title>The genome of the polar eukaryotic microalga coccomyxa subellipsoidea reveals traits of cold adaptation.</title>
        <authorList>
            <person name="Blanc G."/>
            <person name="Agarkova I."/>
            <person name="Grimwood J."/>
            <person name="Kuo A."/>
            <person name="Brueggeman A."/>
            <person name="Dunigan D."/>
            <person name="Gurnon J."/>
            <person name="Ladunga I."/>
            <person name="Lindquist E."/>
            <person name="Lucas S."/>
            <person name="Pangilinan J."/>
            <person name="Proschold T."/>
            <person name="Salamov A."/>
            <person name="Schmutz J."/>
            <person name="Weeks D."/>
            <person name="Yamada T."/>
            <person name="Claverie J.M."/>
            <person name="Grigoriev I."/>
            <person name="Van Etten J."/>
            <person name="Lomsadze A."/>
            <person name="Borodovsky M."/>
        </authorList>
    </citation>
    <scope>NUCLEOTIDE SEQUENCE [LARGE SCALE GENOMIC DNA]</scope>
    <source>
        <strain evidence="13 14">C-169</strain>
    </source>
</reference>
<evidence type="ECO:0000256" key="8">
    <source>
        <dbReference type="ARBA" id="ARBA00023125"/>
    </source>
</evidence>
<dbReference type="Gene3D" id="3.40.50.410">
    <property type="entry name" value="von Willebrand factor, type A domain"/>
    <property type="match status" value="1"/>
</dbReference>
<name>I0YW72_COCSC</name>
<keyword evidence="7" id="KW-0067">ATP-binding</keyword>
<evidence type="ECO:0000256" key="11">
    <source>
        <dbReference type="ARBA" id="ARBA00023242"/>
    </source>
</evidence>
<dbReference type="EMBL" id="AGSI01000009">
    <property type="protein sequence ID" value="EIE22641.1"/>
    <property type="molecule type" value="Genomic_DNA"/>
</dbReference>
<dbReference type="RefSeq" id="XP_005647185.1">
    <property type="nucleotide sequence ID" value="XM_005647128.1"/>
</dbReference>
<evidence type="ECO:0000313" key="14">
    <source>
        <dbReference type="Proteomes" id="UP000007264"/>
    </source>
</evidence>
<dbReference type="OrthoDB" id="3249161at2759"/>
<evidence type="ECO:0000256" key="6">
    <source>
        <dbReference type="ARBA" id="ARBA00022806"/>
    </source>
</evidence>
<dbReference type="PANTHER" id="PTHR12604">
    <property type="entry name" value="KU AUTOANTIGEN DNA HELICASE"/>
    <property type="match status" value="1"/>
</dbReference>
<evidence type="ECO:0000256" key="1">
    <source>
        <dbReference type="ARBA" id="ARBA00004123"/>
    </source>
</evidence>